<evidence type="ECO:0000313" key="2">
    <source>
        <dbReference type="Proteomes" id="UP000587760"/>
    </source>
</evidence>
<dbReference type="GO" id="GO:0019748">
    <property type="term" value="P:secondary metabolic process"/>
    <property type="evidence" value="ECO:0007669"/>
    <property type="project" value="InterPro"/>
</dbReference>
<dbReference type="Proteomes" id="UP000587760">
    <property type="component" value="Unassembled WGS sequence"/>
</dbReference>
<dbReference type="Pfam" id="PF04655">
    <property type="entry name" value="APH_6_hur"/>
    <property type="match status" value="1"/>
</dbReference>
<dbReference type="EMBL" id="JACHGJ010000012">
    <property type="protein sequence ID" value="MBB6482437.1"/>
    <property type="molecule type" value="Genomic_DNA"/>
</dbReference>
<keyword evidence="2" id="KW-1185">Reference proteome</keyword>
<dbReference type="InterPro" id="IPR011009">
    <property type="entry name" value="Kinase-like_dom_sf"/>
</dbReference>
<dbReference type="GO" id="GO:0050300">
    <property type="term" value="F:aminoglycoside 6-kinase activity"/>
    <property type="evidence" value="ECO:0007669"/>
    <property type="project" value="UniProtKB-EC"/>
</dbReference>
<protein>
    <submittedName>
        <fullName evidence="1">Streptomycin 6-kinase</fullName>
        <ecNumber evidence="1">2.7.1.72</ecNumber>
    </submittedName>
</protein>
<proteinExistence type="predicted"/>
<dbReference type="InterPro" id="IPR006748">
    <property type="entry name" value="NH2Glyco/OHUrea_AB-resist_kin"/>
</dbReference>
<keyword evidence="1" id="KW-0808">Transferase</keyword>
<dbReference type="EC" id="2.7.1.72" evidence="1"/>
<dbReference type="RefSeq" id="WP_184748675.1">
    <property type="nucleotide sequence ID" value="NZ_JACHGJ010000012.1"/>
</dbReference>
<name>A0A841RGV4_9SPIO</name>
<gene>
    <name evidence="1" type="ORF">HNR50_004136</name>
</gene>
<sequence length="314" mass="36228">MIPLPRKFRTNIKETFGEKGRLWLKDLPGKLDEICHIWNLTECRPVNDLSFNYVCTARSDRFGPVVLKIGVESSELENEFRSLRYLKSMHLCRGLAFDSERNAMLLERVTPGENLFSLDSPEEQIKAGASLLKDNENTETIPQGFPYYGDWLKRSFQKTRNKRAGTTTVDAFFKKAEIYWLEQANRLPETLNHGDFHHMNILRNENREWTVIDPQGVIGYQTADCGRFILNQLGRTDNENRSELLTEMSRVFAEALKTTEELVLKGAYIEQMLSCSWTLEGFISEEKERDIIEKMEAADRLYSSILNAPQGIEG</sequence>
<dbReference type="AlphaFoldDB" id="A0A841RGV4"/>
<evidence type="ECO:0000313" key="1">
    <source>
        <dbReference type="EMBL" id="MBB6482437.1"/>
    </source>
</evidence>
<dbReference type="SUPFAM" id="SSF56112">
    <property type="entry name" value="Protein kinase-like (PK-like)"/>
    <property type="match status" value="1"/>
</dbReference>
<organism evidence="1 2">
    <name type="scientific">Spirochaeta isovalerica</name>
    <dbReference type="NCBI Taxonomy" id="150"/>
    <lineage>
        <taxon>Bacteria</taxon>
        <taxon>Pseudomonadati</taxon>
        <taxon>Spirochaetota</taxon>
        <taxon>Spirochaetia</taxon>
        <taxon>Spirochaetales</taxon>
        <taxon>Spirochaetaceae</taxon>
        <taxon>Spirochaeta</taxon>
    </lineage>
</organism>
<keyword evidence="1" id="KW-0418">Kinase</keyword>
<comment type="caution">
    <text evidence="1">The sequence shown here is derived from an EMBL/GenBank/DDBJ whole genome shotgun (WGS) entry which is preliminary data.</text>
</comment>
<accession>A0A841RGV4</accession>
<reference evidence="1 2" key="1">
    <citation type="submission" date="2020-08" db="EMBL/GenBank/DDBJ databases">
        <title>Genomic Encyclopedia of Type Strains, Phase IV (KMG-IV): sequencing the most valuable type-strain genomes for metagenomic binning, comparative biology and taxonomic classification.</title>
        <authorList>
            <person name="Goeker M."/>
        </authorList>
    </citation>
    <scope>NUCLEOTIDE SEQUENCE [LARGE SCALE GENOMIC DNA]</scope>
    <source>
        <strain evidence="1 2">DSM 2461</strain>
    </source>
</reference>